<dbReference type="Gene3D" id="3.50.50.60">
    <property type="entry name" value="FAD/NAD(P)-binding domain"/>
    <property type="match status" value="2"/>
</dbReference>
<organism evidence="7 8">
    <name type="scientific">Cladonia borealis</name>
    <dbReference type="NCBI Taxonomy" id="184061"/>
    <lineage>
        <taxon>Eukaryota</taxon>
        <taxon>Fungi</taxon>
        <taxon>Dikarya</taxon>
        <taxon>Ascomycota</taxon>
        <taxon>Pezizomycotina</taxon>
        <taxon>Lecanoromycetes</taxon>
        <taxon>OSLEUM clade</taxon>
        <taxon>Lecanoromycetidae</taxon>
        <taxon>Lecanorales</taxon>
        <taxon>Lecanorineae</taxon>
        <taxon>Cladoniaceae</taxon>
        <taxon>Cladonia</taxon>
    </lineage>
</organism>
<feature type="region of interest" description="Disordered" evidence="6">
    <location>
        <begin position="68"/>
        <end position="93"/>
    </location>
</feature>
<dbReference type="PIRSF" id="PIRSF000332">
    <property type="entry name" value="FMO"/>
    <property type="match status" value="1"/>
</dbReference>
<keyword evidence="4" id="KW-0521">NADP</keyword>
<evidence type="ECO:0000256" key="4">
    <source>
        <dbReference type="ARBA" id="ARBA00022857"/>
    </source>
</evidence>
<dbReference type="Pfam" id="PF13450">
    <property type="entry name" value="NAD_binding_8"/>
    <property type="match status" value="1"/>
</dbReference>
<dbReference type="GO" id="GO:0050661">
    <property type="term" value="F:NADP binding"/>
    <property type="evidence" value="ECO:0007669"/>
    <property type="project" value="InterPro"/>
</dbReference>
<dbReference type="GO" id="GO:0050660">
    <property type="term" value="F:flavin adenine dinucleotide binding"/>
    <property type="evidence" value="ECO:0007669"/>
    <property type="project" value="InterPro"/>
</dbReference>
<comment type="caution">
    <text evidence="7">The sequence shown here is derived from an EMBL/GenBank/DDBJ whole genome shotgun (WGS) entry which is preliminary data.</text>
</comment>
<evidence type="ECO:0000256" key="6">
    <source>
        <dbReference type="SAM" id="MobiDB-lite"/>
    </source>
</evidence>
<evidence type="ECO:0000256" key="5">
    <source>
        <dbReference type="ARBA" id="ARBA00023002"/>
    </source>
</evidence>
<dbReference type="PRINTS" id="PR00419">
    <property type="entry name" value="ADXRDTASE"/>
</dbReference>
<evidence type="ECO:0000313" key="8">
    <source>
        <dbReference type="Proteomes" id="UP001166286"/>
    </source>
</evidence>
<evidence type="ECO:0000256" key="2">
    <source>
        <dbReference type="ARBA" id="ARBA00022630"/>
    </source>
</evidence>
<name>A0AA39QXR5_9LECA</name>
<accession>A0AA39QXR5</accession>
<comment type="similarity">
    <text evidence="1">Belongs to the FMO family.</text>
</comment>
<dbReference type="InterPro" id="IPR036188">
    <property type="entry name" value="FAD/NAD-bd_sf"/>
</dbReference>
<evidence type="ECO:0000256" key="1">
    <source>
        <dbReference type="ARBA" id="ARBA00009183"/>
    </source>
</evidence>
<dbReference type="InterPro" id="IPR000960">
    <property type="entry name" value="Flavin_mOase"/>
</dbReference>
<keyword evidence="5" id="KW-0560">Oxidoreductase</keyword>
<dbReference type="InterPro" id="IPR050346">
    <property type="entry name" value="FMO-like"/>
</dbReference>
<feature type="compositionally biased region" description="Basic and acidic residues" evidence="6">
    <location>
        <begin position="68"/>
        <end position="86"/>
    </location>
</feature>
<sequence length="481" mass="54049">MKVAVVGAGISGVVTGAHLMRAGLEITVFERNDAAGGVWLYDERLPLEPSYPANKPSEGDYITRRKMHRETSRNGQGEHSHTEHLQHAPPGPCYEGLSNNVSTRLMETTLISWTPDTADYVNHRVMNAYIQNTSRRTKVHDCTVYKTRVENISKRGSGWRLQTSTLTQSSLDDQLTERSWVFDAVVIASGHYHAPRIPEIPGLAEWKSRWPHRIQHSKSYRHPRPFKSQNVLLIGAGTSSTDIARELGPEASRIYQASRGGTFDLPPSLLPPNATRIDEIASFESPPAQADPLDDTFTPFPLRVILKSGLVLTNIHRIIVCTGYHISLPFLHQYHSDNTSVREANDTILVTDGTQVHNLHKDIFYIPDPSLLFIGIPYYTATFTLFEFQAMVAAAVLSGQAVLPAREDMRREYDEKVRRKGAGRAFHSLKDKEVEYVDELLSWVNRDRAKFGAEPLAGHTQAWHVARADHLERVRKLIGQA</sequence>
<keyword evidence="8" id="KW-1185">Reference proteome</keyword>
<dbReference type="Proteomes" id="UP001166286">
    <property type="component" value="Unassembled WGS sequence"/>
</dbReference>
<dbReference type="PANTHER" id="PTHR23023">
    <property type="entry name" value="DIMETHYLANILINE MONOOXYGENASE"/>
    <property type="match status" value="1"/>
</dbReference>
<dbReference type="Pfam" id="PF00743">
    <property type="entry name" value="FMO-like"/>
    <property type="match status" value="2"/>
</dbReference>
<keyword evidence="3" id="KW-0274">FAD</keyword>
<evidence type="ECO:0000313" key="7">
    <source>
        <dbReference type="EMBL" id="KAK0509766.1"/>
    </source>
</evidence>
<evidence type="ECO:0000256" key="3">
    <source>
        <dbReference type="ARBA" id="ARBA00022827"/>
    </source>
</evidence>
<reference evidence="7" key="1">
    <citation type="submission" date="2023-03" db="EMBL/GenBank/DDBJ databases">
        <title>Complete genome of Cladonia borealis.</title>
        <authorList>
            <person name="Park H."/>
        </authorList>
    </citation>
    <scope>NUCLEOTIDE SEQUENCE</scope>
    <source>
        <strain evidence="7">ANT050790</strain>
    </source>
</reference>
<proteinExistence type="inferred from homology"/>
<dbReference type="InterPro" id="IPR020946">
    <property type="entry name" value="Flavin_mOase-like"/>
</dbReference>
<protein>
    <recommendedName>
        <fullName evidence="9">Dimethylaniline monooxygenase</fullName>
    </recommendedName>
</protein>
<keyword evidence="2" id="KW-0285">Flavoprotein</keyword>
<dbReference type="EMBL" id="JAFEKC020000018">
    <property type="protein sequence ID" value="KAK0509766.1"/>
    <property type="molecule type" value="Genomic_DNA"/>
</dbReference>
<gene>
    <name evidence="7" type="ORF">JMJ35_008160</name>
</gene>
<dbReference type="SUPFAM" id="SSF51905">
    <property type="entry name" value="FAD/NAD(P)-binding domain"/>
    <property type="match status" value="2"/>
</dbReference>
<dbReference type="AlphaFoldDB" id="A0AA39QXR5"/>
<dbReference type="GO" id="GO:0004499">
    <property type="term" value="F:N,N-dimethylaniline monooxygenase activity"/>
    <property type="evidence" value="ECO:0007669"/>
    <property type="project" value="InterPro"/>
</dbReference>
<evidence type="ECO:0008006" key="9">
    <source>
        <dbReference type="Google" id="ProtNLM"/>
    </source>
</evidence>